<protein>
    <submittedName>
        <fullName evidence="1">Uncharacterized protein</fullName>
    </submittedName>
</protein>
<name>A0ACC0B716_CATRO</name>
<comment type="caution">
    <text evidence="1">The sequence shown here is derived from an EMBL/GenBank/DDBJ whole genome shotgun (WGS) entry which is preliminary data.</text>
</comment>
<evidence type="ECO:0000313" key="1">
    <source>
        <dbReference type="EMBL" id="KAI5668436.1"/>
    </source>
</evidence>
<accession>A0ACC0B716</accession>
<keyword evidence="2" id="KW-1185">Reference proteome</keyword>
<evidence type="ECO:0000313" key="2">
    <source>
        <dbReference type="Proteomes" id="UP001060085"/>
    </source>
</evidence>
<dbReference type="EMBL" id="CM044704">
    <property type="protein sequence ID" value="KAI5668436.1"/>
    <property type="molecule type" value="Genomic_DNA"/>
</dbReference>
<proteinExistence type="predicted"/>
<organism evidence="1 2">
    <name type="scientific">Catharanthus roseus</name>
    <name type="common">Madagascar periwinkle</name>
    <name type="synonym">Vinca rosea</name>
    <dbReference type="NCBI Taxonomy" id="4058"/>
    <lineage>
        <taxon>Eukaryota</taxon>
        <taxon>Viridiplantae</taxon>
        <taxon>Streptophyta</taxon>
        <taxon>Embryophyta</taxon>
        <taxon>Tracheophyta</taxon>
        <taxon>Spermatophyta</taxon>
        <taxon>Magnoliopsida</taxon>
        <taxon>eudicotyledons</taxon>
        <taxon>Gunneridae</taxon>
        <taxon>Pentapetalae</taxon>
        <taxon>asterids</taxon>
        <taxon>lamiids</taxon>
        <taxon>Gentianales</taxon>
        <taxon>Apocynaceae</taxon>
        <taxon>Rauvolfioideae</taxon>
        <taxon>Vinceae</taxon>
        <taxon>Catharanthinae</taxon>
        <taxon>Catharanthus</taxon>
    </lineage>
</organism>
<reference evidence="2" key="1">
    <citation type="journal article" date="2023" name="Nat. Plants">
        <title>Single-cell RNA sequencing provides a high-resolution roadmap for understanding the multicellular compartmentation of specialized metabolism.</title>
        <authorList>
            <person name="Sun S."/>
            <person name="Shen X."/>
            <person name="Li Y."/>
            <person name="Li Y."/>
            <person name="Wang S."/>
            <person name="Li R."/>
            <person name="Zhang H."/>
            <person name="Shen G."/>
            <person name="Guo B."/>
            <person name="Wei J."/>
            <person name="Xu J."/>
            <person name="St-Pierre B."/>
            <person name="Chen S."/>
            <person name="Sun C."/>
        </authorList>
    </citation>
    <scope>NUCLEOTIDE SEQUENCE [LARGE SCALE GENOMIC DNA]</scope>
</reference>
<dbReference type="Proteomes" id="UP001060085">
    <property type="component" value="Linkage Group LG04"/>
</dbReference>
<gene>
    <name evidence="1" type="ORF">M9H77_18289</name>
</gene>
<sequence>MDIQGCSKNIDVEYNENMDEEEQVEEYLINERDRKGTNKCAKVHIAMNGLLLDDISKEDVMSMKFDPVDDADSFYDMYSRRVGFSVRRDEKKCDKEDIEYNHPFTLQEHVPFLRSHRRVKGDIAQARTMHGIGIKITQITKLFVLQSGRYANVQFLIKDFYNCIDKERKKMEKCHTGTSIPIPYPGPWRVEFGSMNFILEGMGPGLGPSFTIRHRSIYILGKYECLDKTWVVKMNRISGTFKCSCMKLESKGMPYAHMFRVTVLEHTTIIPESCISKKWTPSSDQLNVAHGISPEVSQMACFDMLNVLCGQICYYDYQFEKGTAMLRKTIIRETDKMKALCISKGGQDKNYMSAGRARVEVEYPDMTRAKEDRKCDGSSKKKKHARYGNYGGTDGHNTRTCKQVGKQSESLETDLYTNNTVSVDCELSLNWTQVHDTSDYNQPHMN</sequence>